<feature type="region of interest" description="Disordered" evidence="1">
    <location>
        <begin position="1"/>
        <end position="35"/>
    </location>
</feature>
<keyword evidence="3" id="KW-1185">Reference proteome</keyword>
<feature type="compositionally biased region" description="Polar residues" evidence="1">
    <location>
        <begin position="136"/>
        <end position="165"/>
    </location>
</feature>
<evidence type="ECO:0000313" key="3">
    <source>
        <dbReference type="Proteomes" id="UP000436088"/>
    </source>
</evidence>
<comment type="caution">
    <text evidence="2">The sequence shown here is derived from an EMBL/GenBank/DDBJ whole genome shotgun (WGS) entry which is preliminary data.</text>
</comment>
<gene>
    <name evidence="2" type="ORF">F3Y22_tig00000910pilonHSYRG00106</name>
</gene>
<organism evidence="2 3">
    <name type="scientific">Hibiscus syriacus</name>
    <name type="common">Rose of Sharon</name>
    <dbReference type="NCBI Taxonomy" id="106335"/>
    <lineage>
        <taxon>Eukaryota</taxon>
        <taxon>Viridiplantae</taxon>
        <taxon>Streptophyta</taxon>
        <taxon>Embryophyta</taxon>
        <taxon>Tracheophyta</taxon>
        <taxon>Spermatophyta</taxon>
        <taxon>Magnoliopsida</taxon>
        <taxon>eudicotyledons</taxon>
        <taxon>Gunneridae</taxon>
        <taxon>Pentapetalae</taxon>
        <taxon>rosids</taxon>
        <taxon>malvids</taxon>
        <taxon>Malvales</taxon>
        <taxon>Malvaceae</taxon>
        <taxon>Malvoideae</taxon>
        <taxon>Hibiscus</taxon>
    </lineage>
</organism>
<proteinExistence type="predicted"/>
<dbReference type="Proteomes" id="UP000436088">
    <property type="component" value="Unassembled WGS sequence"/>
</dbReference>
<feature type="compositionally biased region" description="Basic and acidic residues" evidence="1">
    <location>
        <begin position="78"/>
        <end position="87"/>
    </location>
</feature>
<feature type="region of interest" description="Disordered" evidence="1">
    <location>
        <begin position="117"/>
        <end position="165"/>
    </location>
</feature>
<sequence>MRAQSEPPGQSADDEYQQSMPSSPTSSAVTAISGRSSLGRSLQYKGAWYTPPRIFMDLQDEIIPHLDPGRLPSTVDPDAVRSPDKGKRLPQHPVRISAWKLAKLDSNEAIKVAAKAKATSSVLPPVGSRHHPYSADQLSGSNISGRSSPISTDNGFQTKNARPGH</sequence>
<evidence type="ECO:0000313" key="2">
    <source>
        <dbReference type="EMBL" id="KAE8734011.1"/>
    </source>
</evidence>
<protein>
    <submittedName>
        <fullName evidence="2">Uncharacterized protein</fullName>
    </submittedName>
</protein>
<feature type="region of interest" description="Disordered" evidence="1">
    <location>
        <begin position="66"/>
        <end position="93"/>
    </location>
</feature>
<name>A0A6A3D3L8_HIBSY</name>
<dbReference type="AlphaFoldDB" id="A0A6A3D3L8"/>
<dbReference type="EMBL" id="VEPZ02000080">
    <property type="protein sequence ID" value="KAE8734011.1"/>
    <property type="molecule type" value="Genomic_DNA"/>
</dbReference>
<accession>A0A6A3D3L8</accession>
<reference evidence="2" key="1">
    <citation type="submission" date="2019-09" db="EMBL/GenBank/DDBJ databases">
        <title>Draft genome information of white flower Hibiscus syriacus.</title>
        <authorList>
            <person name="Kim Y.-M."/>
        </authorList>
    </citation>
    <scope>NUCLEOTIDE SEQUENCE [LARGE SCALE GENOMIC DNA]</scope>
    <source>
        <strain evidence="2">YM2019G1</strain>
    </source>
</reference>
<evidence type="ECO:0000256" key="1">
    <source>
        <dbReference type="SAM" id="MobiDB-lite"/>
    </source>
</evidence>
<feature type="compositionally biased region" description="Polar residues" evidence="1">
    <location>
        <begin position="17"/>
        <end position="35"/>
    </location>
</feature>